<dbReference type="EMBL" id="CAJJDN010000009">
    <property type="protein sequence ID" value="CAD8055894.1"/>
    <property type="molecule type" value="Genomic_DNA"/>
</dbReference>
<dbReference type="Proteomes" id="UP000692954">
    <property type="component" value="Unassembled WGS sequence"/>
</dbReference>
<reference evidence="1" key="1">
    <citation type="submission" date="2021-01" db="EMBL/GenBank/DDBJ databases">
        <authorList>
            <consortium name="Genoscope - CEA"/>
            <person name="William W."/>
        </authorList>
    </citation>
    <scope>NUCLEOTIDE SEQUENCE</scope>
</reference>
<dbReference type="AlphaFoldDB" id="A0A8S1KYC3"/>
<keyword evidence="2" id="KW-1185">Reference proteome</keyword>
<gene>
    <name evidence="1" type="ORF">PSON_ATCC_30995.1.T0090507</name>
</gene>
<organism evidence="1 2">
    <name type="scientific">Paramecium sonneborni</name>
    <dbReference type="NCBI Taxonomy" id="65129"/>
    <lineage>
        <taxon>Eukaryota</taxon>
        <taxon>Sar</taxon>
        <taxon>Alveolata</taxon>
        <taxon>Ciliophora</taxon>
        <taxon>Intramacronucleata</taxon>
        <taxon>Oligohymenophorea</taxon>
        <taxon>Peniculida</taxon>
        <taxon>Parameciidae</taxon>
        <taxon>Paramecium</taxon>
    </lineage>
</organism>
<sequence length="98" mass="12012">MHQKLHIIMNTFNLNKFRQKLQNLVQFHKSFNMLASFILKFAQIARKSYLSLSRFIYCSPNVFQMIQFLHRMHNSLRLQVVNSTFARFMLRFIYKFFI</sequence>
<evidence type="ECO:0000313" key="2">
    <source>
        <dbReference type="Proteomes" id="UP000692954"/>
    </source>
</evidence>
<accession>A0A8S1KYC3</accession>
<comment type="caution">
    <text evidence="1">The sequence shown here is derived from an EMBL/GenBank/DDBJ whole genome shotgun (WGS) entry which is preliminary data.</text>
</comment>
<protein>
    <submittedName>
        <fullName evidence="1">Uncharacterized protein</fullName>
    </submittedName>
</protein>
<evidence type="ECO:0000313" key="1">
    <source>
        <dbReference type="EMBL" id="CAD8055894.1"/>
    </source>
</evidence>
<proteinExistence type="predicted"/>
<name>A0A8S1KYC3_9CILI</name>